<keyword evidence="1" id="KW-1133">Transmembrane helix</keyword>
<dbReference type="Proteomes" id="UP000748531">
    <property type="component" value="Unassembled WGS sequence"/>
</dbReference>
<feature type="transmembrane region" description="Helical" evidence="1">
    <location>
        <begin position="100"/>
        <end position="126"/>
    </location>
</feature>
<evidence type="ECO:0000313" key="2">
    <source>
        <dbReference type="EMBL" id="KAF5401922.1"/>
    </source>
</evidence>
<feature type="transmembrane region" description="Helical" evidence="1">
    <location>
        <begin position="250"/>
        <end position="275"/>
    </location>
</feature>
<comment type="caution">
    <text evidence="2">The sequence shown here is derived from an EMBL/GenBank/DDBJ whole genome shotgun (WGS) entry which is preliminary data.</text>
</comment>
<keyword evidence="1" id="KW-0472">Membrane</keyword>
<name>A0A8J4TG12_9TREM</name>
<dbReference type="EMBL" id="LUCH01002147">
    <property type="protein sequence ID" value="KAF5401922.1"/>
    <property type="molecule type" value="Genomic_DNA"/>
</dbReference>
<organism evidence="2 3">
    <name type="scientific">Paragonimus heterotremus</name>
    <dbReference type="NCBI Taxonomy" id="100268"/>
    <lineage>
        <taxon>Eukaryota</taxon>
        <taxon>Metazoa</taxon>
        <taxon>Spiralia</taxon>
        <taxon>Lophotrochozoa</taxon>
        <taxon>Platyhelminthes</taxon>
        <taxon>Trematoda</taxon>
        <taxon>Digenea</taxon>
        <taxon>Plagiorchiida</taxon>
        <taxon>Troglotremata</taxon>
        <taxon>Troglotrematidae</taxon>
        <taxon>Paragonimus</taxon>
    </lineage>
</organism>
<gene>
    <name evidence="2" type="ORF">PHET_04663</name>
</gene>
<dbReference type="AlphaFoldDB" id="A0A8J4TG12"/>
<protein>
    <submittedName>
        <fullName evidence="2">Uncharacterized protein</fullName>
    </submittedName>
</protein>
<evidence type="ECO:0000256" key="1">
    <source>
        <dbReference type="SAM" id="Phobius"/>
    </source>
</evidence>
<keyword evidence="3" id="KW-1185">Reference proteome</keyword>
<keyword evidence="1" id="KW-0812">Transmembrane</keyword>
<sequence>MDFSAQTGVERWFHGWSNVIAPARDGGLLNYLFQVVPPTGPGRSTLLKLADSTRTTFWSDLLISLLLRPVQSVDVYQVVSPSPASLQTIQSHPRHVLDMLLLAGMLLLIGFVVSVSTIALACCCWWEHFSCVSVKRKSKLTVSRLQQLNQQPQFSVGSVREALHNPNVRTTTRPKQLKRDSESTTSENLYINCPKFKHNQPADSPAVVRSSPITIQARSNLESRLPLTPLGQDRKQYLRRKSHIQNPEKCCHYTLLFCNILFLLLLIPCLTLAFYTMDSLFQMSNPSASGTQSPITIRVAVMTLMREMVTFMQDTVRQGEREMNRTVGILQNVSKTELNNTAFRVVNSLLKSYAIQDVFDLADQLLVHFQEIARATAYIRSNHVQTLRGLSKYAGELDAFRGVLLRSMRRLCDELAGTPQASGCSNQLSIIQMLQFSFDPTKVNANPSIALQVLMEKLNIDLSSMLNVFANARRQLRRMLDNIAENLQTEFRLGQFISPLTGIWRYLENTSVVPFRDSVNQAQPTVNTYVNLTTYLISVSGYVTLVFYLALVAIQVTYLSLIVEDTKDRGLYSDFTLLPIDGTEHLRVSRIVNTNPIYGDRIAQTEFTRAGLRLRCLSIFLGIVSVICCFTSLICLVIIPAVTLVNADVCRNFETPLDLNLTDRAIELFLQHEWPRLLSNQTLSPSLLELIRIQPPSSLISTIAIECNPTLSTNASFGLLGRLGYGNVLNFQPVLQGTEVRNILKKAESELVANILNVDFSQLIPNNLDSLTGQARKIATAFDNVDYRPSINELTKQFLPVFNLSQFIQPMRLFVTTVPNGTNSRAVVSVLELMEQSIPTYDAAVKAARDLAGQFQTLRANQVLATKLNTTLVKLSEARAIVTDRQKLEAPIRPAFQESSKLFLQTSDLHLQREFTQLVRVIVPCGKLYELFHLTMQMTCVDRSFLNRIGTTCFFQLICTYLFILDLFVFVCLASRYNVQCARVSSEHASLIDCIRVTFREWQHRQTIQGH</sequence>
<feature type="transmembrane region" description="Helical" evidence="1">
    <location>
        <begin position="619"/>
        <end position="642"/>
    </location>
</feature>
<accession>A0A8J4TG12</accession>
<feature type="transmembrane region" description="Helical" evidence="1">
    <location>
        <begin position="542"/>
        <end position="563"/>
    </location>
</feature>
<evidence type="ECO:0000313" key="3">
    <source>
        <dbReference type="Proteomes" id="UP000748531"/>
    </source>
</evidence>
<feature type="transmembrane region" description="Helical" evidence="1">
    <location>
        <begin position="954"/>
        <end position="974"/>
    </location>
</feature>
<reference evidence="2" key="1">
    <citation type="submission" date="2019-05" db="EMBL/GenBank/DDBJ databases">
        <title>Annotation for the trematode Paragonimus heterotremus.</title>
        <authorList>
            <person name="Choi Y.-J."/>
        </authorList>
    </citation>
    <scope>NUCLEOTIDE SEQUENCE</scope>
    <source>
        <strain evidence="2">LC</strain>
    </source>
</reference>
<proteinExistence type="predicted"/>
<dbReference type="OrthoDB" id="6286031at2759"/>